<sequence length="100" mass="11266">MGRLVHHPNLLHGMHHAGLVHHTPQRRVVARQPSARRGTVLVRPVPVTHDQQRPARRDPAGEAGVQLVLWDRRVSVMRCHQVELAIRGPRGQVALHPIAR</sequence>
<reference evidence="1" key="2">
    <citation type="submission" date="2023-02" db="EMBL/GenBank/DDBJ databases">
        <authorList>
            <person name="Sun Q."/>
            <person name="Mori K."/>
        </authorList>
    </citation>
    <scope>NUCLEOTIDE SEQUENCE</scope>
    <source>
        <strain evidence="1">NBRC 110608</strain>
    </source>
</reference>
<proteinExistence type="predicted"/>
<dbReference type="EMBL" id="AP027735">
    <property type="protein sequence ID" value="BDZ59853.1"/>
    <property type="molecule type" value="Genomic_DNA"/>
</dbReference>
<evidence type="ECO:0000313" key="1">
    <source>
        <dbReference type="EMBL" id="BDZ59853.1"/>
    </source>
</evidence>
<reference evidence="1" key="1">
    <citation type="journal article" date="2014" name="Int. J. Syst. Evol. Microbiol.">
        <title>Complete genome of a new Firmicutes species belonging to the dominant human colonic microbiota ('Ruminococcus bicirculans') reveals two chromosomes and a selective capacity to utilize plant glucans.</title>
        <authorList>
            <consortium name="NISC Comparative Sequencing Program"/>
            <person name="Wegmann U."/>
            <person name="Louis P."/>
            <person name="Goesmann A."/>
            <person name="Henrissat B."/>
            <person name="Duncan S.H."/>
            <person name="Flint H.J."/>
        </authorList>
    </citation>
    <scope>NUCLEOTIDE SEQUENCE</scope>
    <source>
        <strain evidence="1">NBRC 110608</strain>
    </source>
</reference>
<name>A0ABM8HFP9_9MICO</name>
<organism evidence="1">
    <name type="scientific">Barrientosiimonas endolithica</name>
    <dbReference type="NCBI Taxonomy" id="1535208"/>
    <lineage>
        <taxon>Bacteria</taxon>
        <taxon>Bacillati</taxon>
        <taxon>Actinomycetota</taxon>
        <taxon>Actinomycetes</taxon>
        <taxon>Micrococcales</taxon>
        <taxon>Dermacoccaceae</taxon>
        <taxon>Barrientosiimonas</taxon>
    </lineage>
</organism>
<protein>
    <submittedName>
        <fullName evidence="1">Uncharacterized protein</fullName>
    </submittedName>
</protein>
<accession>A0ABM8HFP9</accession>
<gene>
    <name evidence="1" type="ORF">GCM10025872_35100</name>
</gene>